<protein>
    <recommendedName>
        <fullName evidence="5">Solute-binding protein family 5 domain-containing protein</fullName>
    </recommendedName>
</protein>
<dbReference type="EMBL" id="DXBS01000129">
    <property type="protein sequence ID" value="HIZ25180.1"/>
    <property type="molecule type" value="Genomic_DNA"/>
</dbReference>
<dbReference type="Gene3D" id="3.10.105.10">
    <property type="entry name" value="Dipeptide-binding Protein, Domain 3"/>
    <property type="match status" value="1"/>
</dbReference>
<evidence type="ECO:0000256" key="4">
    <source>
        <dbReference type="SAM" id="SignalP"/>
    </source>
</evidence>
<comment type="caution">
    <text evidence="6">The sequence shown here is derived from an EMBL/GenBank/DDBJ whole genome shotgun (WGS) entry which is preliminary data.</text>
</comment>
<dbReference type="SUPFAM" id="SSF53850">
    <property type="entry name" value="Periplasmic binding protein-like II"/>
    <property type="match status" value="2"/>
</dbReference>
<dbReference type="Pfam" id="PF00496">
    <property type="entry name" value="SBP_bac_5"/>
    <property type="match status" value="1"/>
</dbReference>
<evidence type="ECO:0000256" key="1">
    <source>
        <dbReference type="ARBA" id="ARBA00005695"/>
    </source>
</evidence>
<sequence length="907" mass="102076">MNKKWMRLAAVGIAASMALPIFAACTPGEEQGGDPTQLNETRALQISSGAFDQVFNPFFATSQYDANVVGQTQIGMLGSDADGLNVTYGPDEPVVTLDYSEIMYTATNQVTTNGDVADHTVYQFVIKNDILFSDGVPLTAHDVLFNLYMYLDPTYTGSNTLYSTDIQGLREYQSQDPNATEGSAASDDETYNNLANQRLNAILTYVDDPDDTAEWQERVNFYNESVRARFENYDAENSTSNGGNITDLFVPYDEQAILDDIEAIKTEFRSELQTIYNGVDMNTYRGQLDQDTGTYSDGYDMDSDKVWQGFFFEAGVLSREYRTVAGVTVYETDENGNFLMNWDLIPDVDRNADMTEEEAIEYAFNYICPRDRNITDIIYNYSTGSTMLTTFAGEAREAYYGAIQEVAGGLAIPSISGIRILDASEFDGGTSYPEGEYEMLQITINGIDPRAKWNFAFSVAPMHYYSTPELTAAAMNDTTYSSNFGVKYSSVAFMNEVRRRNRVPVGAGVYQASTMYDQTFVWEANENWEQTQASNDSFQTLWDGFLSDNIVYLIRNDNYYTTGGNTDEVYNAKIKHVQYKVQQTTQMVPALQSQDIDVADPSATQENLNEIEATSFLSYSTIETAGYGYIGINAKFIPNIYIRRALMTVFNPSYVQDYYPGTLSRPVYRCFSTTSWVYDAFDDAGVEVWAPTSYYGFDDSFAKAKDLLYQGQCTFENNTWYDENGEPIEITLTIAGETYDHPAYQTFIRASEILNANGIRATVVNDARALFKLASGDLAVWAAAWSSTVDPDMFQVFHMDSQATSVLNWGYDYLITQNMATPEEREIIEELSDKIDEGRETIVQSERAQIYREASDIVMELAVEFPLYQRSDIFVYNSDLIDATTLVQDTTPYRGPFSEIWKVSYKG</sequence>
<dbReference type="InterPro" id="IPR000914">
    <property type="entry name" value="SBP_5_dom"/>
</dbReference>
<dbReference type="InterPro" id="IPR039424">
    <property type="entry name" value="SBP_5"/>
</dbReference>
<dbReference type="PANTHER" id="PTHR30290">
    <property type="entry name" value="PERIPLASMIC BINDING COMPONENT OF ABC TRANSPORTER"/>
    <property type="match status" value="1"/>
</dbReference>
<feature type="domain" description="Solute-binding protein family 5" evidence="5">
    <location>
        <begin position="550"/>
        <end position="798"/>
    </location>
</feature>
<comment type="similarity">
    <text evidence="1">Belongs to the bacterial solute-binding protein 5 family.</text>
</comment>
<keyword evidence="2" id="KW-0813">Transport</keyword>
<feature type="chain" id="PRO_5038910280" description="Solute-binding protein family 5 domain-containing protein" evidence="4">
    <location>
        <begin position="24"/>
        <end position="907"/>
    </location>
</feature>
<dbReference type="AlphaFoldDB" id="A0A9D2DY26"/>
<reference evidence="6" key="2">
    <citation type="submission" date="2021-04" db="EMBL/GenBank/DDBJ databases">
        <authorList>
            <person name="Gilroy R."/>
        </authorList>
    </citation>
    <scope>NUCLEOTIDE SEQUENCE</scope>
    <source>
        <strain evidence="6">CHK33-5263</strain>
    </source>
</reference>
<dbReference type="Gene3D" id="3.90.76.10">
    <property type="entry name" value="Dipeptide-binding Protein, Domain 1"/>
    <property type="match status" value="1"/>
</dbReference>
<dbReference type="GO" id="GO:1904680">
    <property type="term" value="F:peptide transmembrane transporter activity"/>
    <property type="evidence" value="ECO:0007669"/>
    <property type="project" value="TreeGrafter"/>
</dbReference>
<feature type="signal peptide" evidence="4">
    <location>
        <begin position="1"/>
        <end position="23"/>
    </location>
</feature>
<reference evidence="6" key="1">
    <citation type="journal article" date="2021" name="PeerJ">
        <title>Extensive microbial diversity within the chicken gut microbiome revealed by metagenomics and culture.</title>
        <authorList>
            <person name="Gilroy R."/>
            <person name="Ravi A."/>
            <person name="Getino M."/>
            <person name="Pursley I."/>
            <person name="Horton D.L."/>
            <person name="Alikhan N.F."/>
            <person name="Baker D."/>
            <person name="Gharbi K."/>
            <person name="Hall N."/>
            <person name="Watson M."/>
            <person name="Adriaenssens E.M."/>
            <person name="Foster-Nyarko E."/>
            <person name="Jarju S."/>
            <person name="Secka A."/>
            <person name="Antonio M."/>
            <person name="Oren A."/>
            <person name="Chaudhuri R.R."/>
            <person name="La Ragione R."/>
            <person name="Hildebrand F."/>
            <person name="Pallen M.J."/>
        </authorList>
    </citation>
    <scope>NUCLEOTIDE SEQUENCE</scope>
    <source>
        <strain evidence="6">CHK33-5263</strain>
    </source>
</reference>
<evidence type="ECO:0000256" key="3">
    <source>
        <dbReference type="ARBA" id="ARBA00022729"/>
    </source>
</evidence>
<dbReference type="Proteomes" id="UP000824044">
    <property type="component" value="Unassembled WGS sequence"/>
</dbReference>
<dbReference type="Gene3D" id="3.40.190.10">
    <property type="entry name" value="Periplasmic binding protein-like II"/>
    <property type="match status" value="1"/>
</dbReference>
<evidence type="ECO:0000259" key="5">
    <source>
        <dbReference type="Pfam" id="PF00496"/>
    </source>
</evidence>
<keyword evidence="3 4" id="KW-0732">Signal</keyword>
<dbReference type="PANTHER" id="PTHR30290:SF9">
    <property type="entry name" value="OLIGOPEPTIDE-BINDING PROTEIN APPA"/>
    <property type="match status" value="1"/>
</dbReference>
<dbReference type="GO" id="GO:0015833">
    <property type="term" value="P:peptide transport"/>
    <property type="evidence" value="ECO:0007669"/>
    <property type="project" value="TreeGrafter"/>
</dbReference>
<evidence type="ECO:0000313" key="6">
    <source>
        <dbReference type="EMBL" id="HIZ25180.1"/>
    </source>
</evidence>
<proteinExistence type="inferred from homology"/>
<accession>A0A9D2DY26</accession>
<dbReference type="PROSITE" id="PS51257">
    <property type="entry name" value="PROKAR_LIPOPROTEIN"/>
    <property type="match status" value="1"/>
</dbReference>
<evidence type="ECO:0000256" key="2">
    <source>
        <dbReference type="ARBA" id="ARBA00022448"/>
    </source>
</evidence>
<evidence type="ECO:0000313" key="7">
    <source>
        <dbReference type="Proteomes" id="UP000824044"/>
    </source>
</evidence>
<name>A0A9D2DY26_9FIRM</name>
<organism evidence="6 7">
    <name type="scientific">Candidatus Gallimonas intestinigallinarum</name>
    <dbReference type="NCBI Taxonomy" id="2838604"/>
    <lineage>
        <taxon>Bacteria</taxon>
        <taxon>Bacillati</taxon>
        <taxon>Bacillota</taxon>
        <taxon>Clostridia</taxon>
        <taxon>Candidatus Gallimonas</taxon>
    </lineage>
</organism>
<gene>
    <name evidence="6" type="ORF">H9812_06925</name>
</gene>